<proteinExistence type="predicted"/>
<comment type="caution">
    <text evidence="1">The sequence shown here is derived from an EMBL/GenBank/DDBJ whole genome shotgun (WGS) entry which is preliminary data.</text>
</comment>
<sequence>MRNSKIWKEQIRVMKSLKADASNRDSRYEERWLLINTITALAF</sequence>
<reference evidence="1 2" key="1">
    <citation type="submission" date="2014-06" db="EMBL/GenBank/DDBJ databases">
        <authorList>
            <person name="Le Roux F."/>
        </authorList>
    </citation>
    <scope>NUCLEOTIDE SEQUENCE [LARGE SCALE GENOMIC DNA]</scope>
    <source>
        <strain evidence="1 2">J2-31</strain>
    </source>
</reference>
<evidence type="ECO:0000313" key="1">
    <source>
        <dbReference type="EMBL" id="CDU10814.1"/>
    </source>
</evidence>
<dbReference type="Proteomes" id="UP000041625">
    <property type="component" value="Unassembled WGS sequence"/>
</dbReference>
<organism evidence="1 2">
    <name type="scientific">Vibrio coralliirubri</name>
    <dbReference type="NCBI Taxonomy" id="1516159"/>
    <lineage>
        <taxon>Bacteria</taxon>
        <taxon>Pseudomonadati</taxon>
        <taxon>Pseudomonadota</taxon>
        <taxon>Gammaproteobacteria</taxon>
        <taxon>Vibrionales</taxon>
        <taxon>Vibrionaceae</taxon>
        <taxon>Vibrio</taxon>
    </lineage>
</organism>
<gene>
    <name evidence="1" type="ORF">VCR31J2_2260081</name>
</gene>
<protein>
    <submittedName>
        <fullName evidence="1">Uncharacterized protein</fullName>
    </submittedName>
</protein>
<keyword evidence="2" id="KW-1185">Reference proteome</keyword>
<evidence type="ECO:0000313" key="2">
    <source>
        <dbReference type="Proteomes" id="UP000041625"/>
    </source>
</evidence>
<dbReference type="AlphaFoldDB" id="A0AA86XWV4"/>
<accession>A0AA86XWV4</accession>
<name>A0AA86XWV4_9VIBR</name>
<dbReference type="EMBL" id="CCKJ01000142">
    <property type="protein sequence ID" value="CDU10814.1"/>
    <property type="molecule type" value="Genomic_DNA"/>
</dbReference>